<dbReference type="Proteomes" id="UP001558713">
    <property type="component" value="Unassembled WGS sequence"/>
</dbReference>
<accession>A0ABD0Z5W4</accession>
<reference evidence="1 2" key="1">
    <citation type="submission" date="2024-04" db="EMBL/GenBank/DDBJ databases">
        <title>Genome assembly C_amara_ONT_v2.</title>
        <authorList>
            <person name="Yant L."/>
            <person name="Moore C."/>
            <person name="Slenker M."/>
        </authorList>
    </citation>
    <scope>NUCLEOTIDE SEQUENCE [LARGE SCALE GENOMIC DNA]</scope>
    <source>
        <tissue evidence="1">Leaf</tissue>
    </source>
</reference>
<dbReference type="EMBL" id="JBANAX010000881">
    <property type="protein sequence ID" value="KAL1190100.1"/>
    <property type="molecule type" value="Genomic_DNA"/>
</dbReference>
<organism evidence="1 2">
    <name type="scientific">Cardamine amara subsp. amara</name>
    <dbReference type="NCBI Taxonomy" id="228776"/>
    <lineage>
        <taxon>Eukaryota</taxon>
        <taxon>Viridiplantae</taxon>
        <taxon>Streptophyta</taxon>
        <taxon>Embryophyta</taxon>
        <taxon>Tracheophyta</taxon>
        <taxon>Spermatophyta</taxon>
        <taxon>Magnoliopsida</taxon>
        <taxon>eudicotyledons</taxon>
        <taxon>Gunneridae</taxon>
        <taxon>Pentapetalae</taxon>
        <taxon>rosids</taxon>
        <taxon>malvids</taxon>
        <taxon>Brassicales</taxon>
        <taxon>Brassicaceae</taxon>
        <taxon>Cardamineae</taxon>
        <taxon>Cardamine</taxon>
    </lineage>
</organism>
<name>A0ABD0Z5W4_CARAN</name>
<protein>
    <submittedName>
        <fullName evidence="1">Uncharacterized protein</fullName>
    </submittedName>
</protein>
<keyword evidence="2" id="KW-1185">Reference proteome</keyword>
<evidence type="ECO:0000313" key="1">
    <source>
        <dbReference type="EMBL" id="KAL1190100.1"/>
    </source>
</evidence>
<evidence type="ECO:0000313" key="2">
    <source>
        <dbReference type="Proteomes" id="UP001558713"/>
    </source>
</evidence>
<comment type="caution">
    <text evidence="1">The sequence shown here is derived from an EMBL/GenBank/DDBJ whole genome shotgun (WGS) entry which is preliminary data.</text>
</comment>
<sequence length="124" mass="14116">MDAIFEEITSKVNTTKTSVDYSHTAYIEATNSYFVDETFEVVTKPIISQMHQISIIARNVAYRLQILRNVNNDPNFLRDLNTVSDMAVGALANSKTVEDQMLKAIDDAKERNKTRKGKEKVEEE</sequence>
<dbReference type="AlphaFoldDB" id="A0ABD0Z5W4"/>
<proteinExistence type="predicted"/>
<gene>
    <name evidence="1" type="ORF">V5N11_000846</name>
</gene>